<name>A0A6L3SS01_9HYPH</name>
<sequence>MNETAFNVATQYVTEAEQRRAQQISLIAKLTGEAQAHARQVLTEIERTLAIARTHHAHFLSFADEP</sequence>
<dbReference type="AlphaFoldDB" id="A0A6L3SS01"/>
<reference evidence="1 2" key="1">
    <citation type="submission" date="2019-09" db="EMBL/GenBank/DDBJ databases">
        <title>YIM 48816 draft genome.</title>
        <authorList>
            <person name="Jiang L."/>
        </authorList>
    </citation>
    <scope>NUCLEOTIDE SEQUENCE [LARGE SCALE GENOMIC DNA]</scope>
    <source>
        <strain evidence="1 2">YIM 48816</strain>
    </source>
</reference>
<accession>A0A6L3SS01</accession>
<dbReference type="OrthoDB" id="8008592at2"/>
<dbReference type="Proteomes" id="UP000474159">
    <property type="component" value="Unassembled WGS sequence"/>
</dbReference>
<dbReference type="EMBL" id="VZZK01000061">
    <property type="protein sequence ID" value="KAB1070610.1"/>
    <property type="molecule type" value="Genomic_DNA"/>
</dbReference>
<organism evidence="1 2">
    <name type="scientific">Methylobacterium soli</name>
    <dbReference type="NCBI Taxonomy" id="553447"/>
    <lineage>
        <taxon>Bacteria</taxon>
        <taxon>Pseudomonadati</taxon>
        <taxon>Pseudomonadota</taxon>
        <taxon>Alphaproteobacteria</taxon>
        <taxon>Hyphomicrobiales</taxon>
        <taxon>Methylobacteriaceae</taxon>
        <taxon>Methylobacterium</taxon>
    </lineage>
</organism>
<evidence type="ECO:0000313" key="1">
    <source>
        <dbReference type="EMBL" id="KAB1070610.1"/>
    </source>
</evidence>
<proteinExistence type="predicted"/>
<dbReference type="RefSeq" id="WP_151005257.1">
    <property type="nucleotide sequence ID" value="NZ_BPQY01000246.1"/>
</dbReference>
<gene>
    <name evidence="1" type="ORF">F6X53_29950</name>
</gene>
<evidence type="ECO:0000313" key="2">
    <source>
        <dbReference type="Proteomes" id="UP000474159"/>
    </source>
</evidence>
<comment type="caution">
    <text evidence="1">The sequence shown here is derived from an EMBL/GenBank/DDBJ whole genome shotgun (WGS) entry which is preliminary data.</text>
</comment>
<keyword evidence="2" id="KW-1185">Reference proteome</keyword>
<protein>
    <submittedName>
        <fullName evidence="1">Uncharacterized protein</fullName>
    </submittedName>
</protein>